<dbReference type="Pfam" id="PF00005">
    <property type="entry name" value="ABC_tran"/>
    <property type="match status" value="1"/>
</dbReference>
<keyword evidence="2" id="KW-0813">Transport</keyword>
<evidence type="ECO:0000256" key="9">
    <source>
        <dbReference type="ARBA" id="ARBA00023136"/>
    </source>
</evidence>
<gene>
    <name evidence="14" type="ORF">F0L17_21060</name>
</gene>
<proteinExistence type="inferred from homology"/>
<dbReference type="InterPro" id="IPR011527">
    <property type="entry name" value="ABC1_TM_dom"/>
</dbReference>
<dbReference type="GO" id="GO:0005886">
    <property type="term" value="C:plasma membrane"/>
    <property type="evidence" value="ECO:0007669"/>
    <property type="project" value="UniProtKB-SubCell"/>
</dbReference>
<dbReference type="GO" id="GO:0005524">
    <property type="term" value="F:ATP binding"/>
    <property type="evidence" value="ECO:0007669"/>
    <property type="project" value="UniProtKB-KW"/>
</dbReference>
<dbReference type="Proteomes" id="UP000473014">
    <property type="component" value="Unassembled WGS sequence"/>
</dbReference>
<dbReference type="PROSITE" id="PS51257">
    <property type="entry name" value="PROKAR_LIPOPROTEIN"/>
    <property type="match status" value="1"/>
</dbReference>
<comment type="caution">
    <text evidence="14">The sequence shown here is derived from an EMBL/GenBank/DDBJ whole genome shotgun (WGS) entry which is preliminary data.</text>
</comment>
<dbReference type="PROSITE" id="PS00211">
    <property type="entry name" value="ABC_TRANSPORTER_1"/>
    <property type="match status" value="1"/>
</dbReference>
<evidence type="ECO:0000256" key="2">
    <source>
        <dbReference type="ARBA" id="ARBA00022448"/>
    </source>
</evidence>
<evidence type="ECO:0000259" key="13">
    <source>
        <dbReference type="PROSITE" id="PS50929"/>
    </source>
</evidence>
<comment type="similarity">
    <text evidence="10">Belongs to the ABC transporter superfamily. Siderophore-Fe(3+) uptake transporter (SIUT) (TC 3.A.1.21) family.</text>
</comment>
<accession>A0A6G2BHF5</accession>
<dbReference type="InterPro" id="IPR003593">
    <property type="entry name" value="AAA+_ATPase"/>
</dbReference>
<keyword evidence="5" id="KW-0812">Transmembrane</keyword>
<dbReference type="PANTHER" id="PTHR24221:SF646">
    <property type="entry name" value="HAEMOLYSIN SECRETION ATP-BINDING PROTEIN"/>
    <property type="match status" value="1"/>
</dbReference>
<feature type="domain" description="ABC transmembrane type-1" evidence="13">
    <location>
        <begin position="19"/>
        <end position="300"/>
    </location>
</feature>
<evidence type="ECO:0000256" key="1">
    <source>
        <dbReference type="ARBA" id="ARBA00004429"/>
    </source>
</evidence>
<keyword evidence="7 14" id="KW-0067">ATP-binding</keyword>
<dbReference type="InterPro" id="IPR027417">
    <property type="entry name" value="P-loop_NTPase"/>
</dbReference>
<feature type="compositionally biased region" description="Basic and acidic residues" evidence="11">
    <location>
        <begin position="610"/>
        <end position="627"/>
    </location>
</feature>
<dbReference type="GO" id="GO:0140359">
    <property type="term" value="F:ABC-type transporter activity"/>
    <property type="evidence" value="ECO:0007669"/>
    <property type="project" value="InterPro"/>
</dbReference>
<dbReference type="InterPro" id="IPR017871">
    <property type="entry name" value="ABC_transporter-like_CS"/>
</dbReference>
<reference evidence="14 15" key="1">
    <citation type="submission" date="2019-11" db="EMBL/GenBank/DDBJ databases">
        <authorList>
            <person name="Yuan L."/>
        </authorList>
    </citation>
    <scope>NUCLEOTIDE SEQUENCE [LARGE SCALE GENOMIC DNA]</scope>
    <source>
        <strain evidence="14 15">TRM43335</strain>
    </source>
</reference>
<evidence type="ECO:0000313" key="15">
    <source>
        <dbReference type="Proteomes" id="UP000473014"/>
    </source>
</evidence>
<dbReference type="Gene3D" id="3.40.50.300">
    <property type="entry name" value="P-loop containing nucleotide triphosphate hydrolases"/>
    <property type="match status" value="1"/>
</dbReference>
<name>A0A6G2BHF5_9ACTN</name>
<dbReference type="SUPFAM" id="SSF52540">
    <property type="entry name" value="P-loop containing nucleoside triphosphate hydrolases"/>
    <property type="match status" value="1"/>
</dbReference>
<dbReference type="Pfam" id="PF00664">
    <property type="entry name" value="ABC_membrane"/>
    <property type="match status" value="1"/>
</dbReference>
<feature type="domain" description="ABC transporter" evidence="12">
    <location>
        <begin position="334"/>
        <end position="569"/>
    </location>
</feature>
<evidence type="ECO:0000259" key="12">
    <source>
        <dbReference type="PROSITE" id="PS50893"/>
    </source>
</evidence>
<dbReference type="FunFam" id="3.40.50.300:FF:000221">
    <property type="entry name" value="Multidrug ABC transporter ATP-binding protein"/>
    <property type="match status" value="1"/>
</dbReference>
<evidence type="ECO:0000256" key="7">
    <source>
        <dbReference type="ARBA" id="ARBA00022840"/>
    </source>
</evidence>
<feature type="region of interest" description="Disordered" evidence="11">
    <location>
        <begin position="570"/>
        <end position="627"/>
    </location>
</feature>
<dbReference type="InterPro" id="IPR039421">
    <property type="entry name" value="Type_1_exporter"/>
</dbReference>
<organism evidence="14 15">
    <name type="scientific">Streptomyces taklimakanensis</name>
    <dbReference type="NCBI Taxonomy" id="2569853"/>
    <lineage>
        <taxon>Bacteria</taxon>
        <taxon>Bacillati</taxon>
        <taxon>Actinomycetota</taxon>
        <taxon>Actinomycetes</taxon>
        <taxon>Kitasatosporales</taxon>
        <taxon>Streptomycetaceae</taxon>
        <taxon>Streptomyces</taxon>
    </lineage>
</organism>
<evidence type="ECO:0000256" key="10">
    <source>
        <dbReference type="ARBA" id="ARBA00023455"/>
    </source>
</evidence>
<dbReference type="InterPro" id="IPR003439">
    <property type="entry name" value="ABC_transporter-like_ATP-bd"/>
</dbReference>
<keyword evidence="6" id="KW-0547">Nucleotide-binding</keyword>
<evidence type="ECO:0000256" key="5">
    <source>
        <dbReference type="ARBA" id="ARBA00022692"/>
    </source>
</evidence>
<keyword evidence="3" id="KW-1003">Cell membrane</keyword>
<feature type="compositionally biased region" description="Low complexity" evidence="11">
    <location>
        <begin position="581"/>
        <end position="606"/>
    </location>
</feature>
<dbReference type="InterPro" id="IPR036640">
    <property type="entry name" value="ABC1_TM_sf"/>
</dbReference>
<dbReference type="RefSeq" id="WP_162466516.1">
    <property type="nucleotide sequence ID" value="NZ_WIXO01000001.1"/>
</dbReference>
<dbReference type="AlphaFoldDB" id="A0A6G2BHF5"/>
<dbReference type="GO" id="GO:0016887">
    <property type="term" value="F:ATP hydrolysis activity"/>
    <property type="evidence" value="ECO:0007669"/>
    <property type="project" value="InterPro"/>
</dbReference>
<evidence type="ECO:0000256" key="4">
    <source>
        <dbReference type="ARBA" id="ARBA00022519"/>
    </source>
</evidence>
<evidence type="ECO:0000256" key="8">
    <source>
        <dbReference type="ARBA" id="ARBA00022989"/>
    </source>
</evidence>
<protein>
    <submittedName>
        <fullName evidence="14">ATP-binding cassette domain-containing protein</fullName>
    </submittedName>
</protein>
<dbReference type="PROSITE" id="PS50893">
    <property type="entry name" value="ABC_TRANSPORTER_2"/>
    <property type="match status" value="1"/>
</dbReference>
<keyword evidence="9" id="KW-0472">Membrane</keyword>
<dbReference type="Gene3D" id="1.20.1560.10">
    <property type="entry name" value="ABC transporter type 1, transmembrane domain"/>
    <property type="match status" value="1"/>
</dbReference>
<dbReference type="PANTHER" id="PTHR24221">
    <property type="entry name" value="ATP-BINDING CASSETTE SUB-FAMILY B"/>
    <property type="match status" value="1"/>
</dbReference>
<comment type="subcellular location">
    <subcellularLocation>
        <location evidence="1">Cell inner membrane</location>
        <topology evidence="1">Multi-pass membrane protein</topology>
    </subcellularLocation>
</comment>
<evidence type="ECO:0000256" key="11">
    <source>
        <dbReference type="SAM" id="MobiDB-lite"/>
    </source>
</evidence>
<evidence type="ECO:0000256" key="3">
    <source>
        <dbReference type="ARBA" id="ARBA00022475"/>
    </source>
</evidence>
<keyword evidence="4" id="KW-0997">Cell inner membrane</keyword>
<dbReference type="EMBL" id="WIXO01000001">
    <property type="protein sequence ID" value="MTE21556.1"/>
    <property type="molecule type" value="Genomic_DNA"/>
</dbReference>
<keyword evidence="8" id="KW-1133">Transmembrane helix</keyword>
<evidence type="ECO:0000313" key="14">
    <source>
        <dbReference type="EMBL" id="MTE21556.1"/>
    </source>
</evidence>
<dbReference type="SMART" id="SM00382">
    <property type="entry name" value="AAA"/>
    <property type="match status" value="1"/>
</dbReference>
<dbReference type="SUPFAM" id="SSF90123">
    <property type="entry name" value="ABC transporter transmembrane region"/>
    <property type="match status" value="1"/>
</dbReference>
<dbReference type="GO" id="GO:0034040">
    <property type="term" value="F:ATPase-coupled lipid transmembrane transporter activity"/>
    <property type="evidence" value="ECO:0007669"/>
    <property type="project" value="TreeGrafter"/>
</dbReference>
<evidence type="ECO:0000256" key="6">
    <source>
        <dbReference type="ARBA" id="ARBA00022741"/>
    </source>
</evidence>
<dbReference type="PROSITE" id="PS50929">
    <property type="entry name" value="ABC_TM1F"/>
    <property type="match status" value="1"/>
</dbReference>
<sequence>MMLHRELLTAARTAGGPLVGATALLVAVAACHLAQAVLLAHALAAVARGATDEVPPLLAAVLGTVAARALLGWWQRRTATRAGALVRVRLRDALLEHLGRLGPAHLTSARAGGVRATVVDGVEGVDAYVSRYLPQLVATCLLPLPLLVAVAAVEPYAPAVLVPALLSALLVPRWWDRLLARRGTEHWDTYEALGADYLEALQGMPALRAAGAVGRVRERLERRSAALHRATVAKLRVSLVDTALTDLAVQGGTVAAALLACASAASGRTTATGTYLLLLLASECFRPVRDLAREWHAGYLGVSAADGIAALRTARPPVADDGAHTAAWPKAPEIRFEDVHLTHPGAARPALRGVTFTAEAGRTTAVVGPSGAGKSTLLALLLRHHDPDRGRITLGGVPTTDHALEALRRGIAVVSQETYLFPVSVAENLRLARPEASDAELERAARAAGVHDEIAALPDGYATVLGERGATLSGGQRQRLALARALLADAPVLVLDEATSAVDERREAAITAELPHVGRGRTLLVVAHRLRTVRHADRIVVLDGGRVEAVGDHGGLLARGGVYAGLVAAGGTEPTAPTESADPTAPTESADPTAPTEPATTTGPVEPVEPEGRGVSDGGRDSEERAA</sequence>
<keyword evidence="15" id="KW-1185">Reference proteome</keyword>